<accession>A0A7S1YHC4</accession>
<feature type="compositionally biased region" description="Low complexity" evidence="1">
    <location>
        <begin position="525"/>
        <end position="539"/>
    </location>
</feature>
<feature type="region of interest" description="Disordered" evidence="1">
    <location>
        <begin position="806"/>
        <end position="852"/>
    </location>
</feature>
<dbReference type="EMBL" id="HBGL01013211">
    <property type="protein sequence ID" value="CAD9305362.1"/>
    <property type="molecule type" value="Transcribed_RNA"/>
</dbReference>
<protein>
    <submittedName>
        <fullName evidence="2">Uncharacterized protein</fullName>
    </submittedName>
</protein>
<evidence type="ECO:0000256" key="1">
    <source>
        <dbReference type="SAM" id="MobiDB-lite"/>
    </source>
</evidence>
<dbReference type="PANTHER" id="PTHR31737:SF2">
    <property type="entry name" value="PROTEIN TOS1"/>
    <property type="match status" value="1"/>
</dbReference>
<dbReference type="Gene3D" id="2.60.120.260">
    <property type="entry name" value="Galactose-binding domain-like"/>
    <property type="match status" value="1"/>
</dbReference>
<feature type="region of interest" description="Disordered" evidence="1">
    <location>
        <begin position="746"/>
        <end position="782"/>
    </location>
</feature>
<name>A0A7S1YHC4_9EUKA</name>
<gene>
    <name evidence="2" type="ORF">SSP0437_LOCUS10327</name>
</gene>
<organism evidence="2">
    <name type="scientific">Sexangularia sp. CB-2014</name>
    <dbReference type="NCBI Taxonomy" id="1486929"/>
    <lineage>
        <taxon>Eukaryota</taxon>
        <taxon>Amoebozoa</taxon>
        <taxon>Tubulinea</taxon>
        <taxon>Elardia</taxon>
        <taxon>Arcellinida</taxon>
        <taxon>Arcellinida incertae sedis</taxon>
        <taxon>Sexangularia</taxon>
    </lineage>
</organism>
<proteinExistence type="predicted"/>
<feature type="compositionally biased region" description="Acidic residues" evidence="1">
    <location>
        <begin position="580"/>
        <end position="593"/>
    </location>
</feature>
<dbReference type="PANTHER" id="PTHR31737">
    <property type="entry name" value="PROTEIN TOS1"/>
    <property type="match status" value="1"/>
</dbReference>
<dbReference type="AlphaFoldDB" id="A0A7S1YHC4"/>
<sequence length="852" mass="91428">MLFIAIFLPILIQAQQLRNHSLFCSSGDGDKNEMEKGSHLVYNWSYTDDVFVGGDMTGSRIVECDRGCALSPLSMVPRCLPFKNSLIPTHVGDERRHRKEVELWGELDDDGSVKSYHDFNKKCSAKPVVGVNLTKDAPDVGSFVEMSHFYMVEDAQYDASRTPTTFKDGIVQGIELEMSRWQTCFIGDRPVSCKEVNLSCKLTSVTLALRPVKHEPPSAVSSNLAYLEDDDEIDFPEASSNVTLGSEFELLYNFPADHNLSGVLSERLEEFRVFVHVIVRSDGDASEDSSIQCNIGCSQLNVFWISEEVDNSPEVLVSRDVDWASYAYPLDSVQVNHPDSNIPLRRDDPSLWKEPEMRPDRAVSWTHVTELPDEHTDKSSVYYRRQFSVRPDAKLECVSWLQFLANAADGWVVWMNGEAVWWQNVHPHLEELFAGRLAELKPELGPAGAVVGTRTDVPFLVNGLNTIAVEVHSASPGFIRTLSFSLEVRAHVNSSCYVGPLLNETQPEVEGQFAPTETPSPPTMAPTTSPTTSPTVQPTYEPTVQPTAMPSPFPTPLPTAMASPTPSPTPDSADTMTDTSTDEPTDTTTDEPTDVTTGAPADMDETQQTPSPTTASRTISPLPPTPSTTAPSVLPANLQWNDATLAVGAGVLVMGMICFWKRRSGGGGRAVADRGGGMRDVGYEELGFEPRGGGGDDGGYQVSGGGGSVAMMSLSGGASSGGSHEVEENIVVRKGKSLQLGGAMPARMGGAATAPRSTGAAGTSSAGEEARTVASARAPSPANQDAAIDGILSGLTPAFAPAPLVEQQLPPSTRLAADVPDDLGEGSGGWASTTAGEHLDPGDFGWSDDDDF</sequence>
<reference evidence="2" key="1">
    <citation type="submission" date="2021-01" db="EMBL/GenBank/DDBJ databases">
        <authorList>
            <person name="Corre E."/>
            <person name="Pelletier E."/>
            <person name="Niang G."/>
            <person name="Scheremetjew M."/>
            <person name="Finn R."/>
            <person name="Kale V."/>
            <person name="Holt S."/>
            <person name="Cochrane G."/>
            <person name="Meng A."/>
            <person name="Brown T."/>
            <person name="Cohen L."/>
        </authorList>
    </citation>
    <scope>NUCLEOTIDE SEQUENCE</scope>
    <source>
        <strain evidence="2">ATCC 50979</strain>
    </source>
</reference>
<feature type="compositionally biased region" description="Polar residues" evidence="1">
    <location>
        <begin position="606"/>
        <end position="619"/>
    </location>
</feature>
<feature type="compositionally biased region" description="Low complexity" evidence="1">
    <location>
        <begin position="746"/>
        <end position="767"/>
    </location>
</feature>
<evidence type="ECO:0000313" key="2">
    <source>
        <dbReference type="EMBL" id="CAD9305362.1"/>
    </source>
</evidence>
<feature type="region of interest" description="Disordered" evidence="1">
    <location>
        <begin position="508"/>
        <end position="630"/>
    </location>
</feature>
<feature type="compositionally biased region" description="Low complexity" evidence="1">
    <location>
        <begin position="558"/>
        <end position="579"/>
    </location>
</feature>